<dbReference type="AlphaFoldDB" id="A9US39"/>
<sequence>MATATGGAMLGVAGCEPPVPGMRVVKDPLSNLEHPAALEAGSLLAPQESLALVGCGTRAVTFLNYYVYSVALYLREEDRRQWGNRYAEPLPEAFREAVNQSPRVIRLTPYRKAAFSHLRDGFNRALFARLHKSSVGPEEDERIRGELQELSQVWSWSYNWSAILIIFALLYESTIAL</sequence>
<evidence type="ECO:0000313" key="3">
    <source>
        <dbReference type="Proteomes" id="UP000001357"/>
    </source>
</evidence>
<keyword evidence="3" id="KW-1185">Reference proteome</keyword>
<accession>A9US39</accession>
<dbReference type="EMBL" id="CH991544">
    <property type="protein sequence ID" value="EDQ92036.1"/>
    <property type="molecule type" value="Genomic_DNA"/>
</dbReference>
<dbReference type="GO" id="GO:0016872">
    <property type="term" value="F:intramolecular lyase activity"/>
    <property type="evidence" value="ECO:0007669"/>
    <property type="project" value="InterPro"/>
</dbReference>
<dbReference type="KEGG" id="mbr:MONBRDRAFT_22795"/>
<name>A9US39_MONBE</name>
<dbReference type="PANTHER" id="PTHR47284:SF3">
    <property type="entry name" value="FATTY-ACID-BINDING PROTEIN 2"/>
    <property type="match status" value="1"/>
</dbReference>
<organism evidence="2 3">
    <name type="scientific">Monosiga brevicollis</name>
    <name type="common">Choanoflagellate</name>
    <dbReference type="NCBI Taxonomy" id="81824"/>
    <lineage>
        <taxon>Eukaryota</taxon>
        <taxon>Choanoflagellata</taxon>
        <taxon>Craspedida</taxon>
        <taxon>Salpingoecidae</taxon>
        <taxon>Monosiga</taxon>
    </lineage>
</organism>
<dbReference type="InParanoid" id="A9US39"/>
<proteinExistence type="predicted"/>
<feature type="domain" description="Chalcone isomerase" evidence="1">
    <location>
        <begin position="49"/>
        <end position="83"/>
    </location>
</feature>
<gene>
    <name evidence="2" type="ORF">MONBRDRAFT_22795</name>
</gene>
<evidence type="ECO:0000313" key="2">
    <source>
        <dbReference type="EMBL" id="EDQ92036.1"/>
    </source>
</evidence>
<evidence type="ECO:0000259" key="1">
    <source>
        <dbReference type="Pfam" id="PF16035"/>
    </source>
</evidence>
<dbReference type="Gene3D" id="3.50.70.10">
    <property type="match status" value="1"/>
</dbReference>
<feature type="domain" description="Chalcone isomerase" evidence="1">
    <location>
        <begin position="104"/>
        <end position="154"/>
    </location>
</feature>
<dbReference type="InterPro" id="IPR016088">
    <property type="entry name" value="Chalcone_isomerase_3-sand"/>
</dbReference>
<dbReference type="STRING" id="81824.A9US39"/>
<dbReference type="InterPro" id="IPR036298">
    <property type="entry name" value="Chalcone_isomerase_sf"/>
</dbReference>
<dbReference type="PANTHER" id="PTHR47284">
    <property type="entry name" value="FATTY-ACID-BINDING PROTEIN 2"/>
    <property type="match status" value="1"/>
</dbReference>
<dbReference type="RefSeq" id="XP_001743322.1">
    <property type="nucleotide sequence ID" value="XM_001743270.1"/>
</dbReference>
<reference evidence="2 3" key="1">
    <citation type="journal article" date="2008" name="Nature">
        <title>The genome of the choanoflagellate Monosiga brevicollis and the origin of metazoans.</title>
        <authorList>
            <consortium name="JGI Sequencing"/>
            <person name="King N."/>
            <person name="Westbrook M.J."/>
            <person name="Young S.L."/>
            <person name="Kuo A."/>
            <person name="Abedin M."/>
            <person name="Chapman J."/>
            <person name="Fairclough S."/>
            <person name="Hellsten U."/>
            <person name="Isogai Y."/>
            <person name="Letunic I."/>
            <person name="Marr M."/>
            <person name="Pincus D."/>
            <person name="Putnam N."/>
            <person name="Rokas A."/>
            <person name="Wright K.J."/>
            <person name="Zuzow R."/>
            <person name="Dirks W."/>
            <person name="Good M."/>
            <person name="Goodstein D."/>
            <person name="Lemons D."/>
            <person name="Li W."/>
            <person name="Lyons J.B."/>
            <person name="Morris A."/>
            <person name="Nichols S."/>
            <person name="Richter D.J."/>
            <person name="Salamov A."/>
            <person name="Bork P."/>
            <person name="Lim W.A."/>
            <person name="Manning G."/>
            <person name="Miller W.T."/>
            <person name="McGinnis W."/>
            <person name="Shapiro H."/>
            <person name="Tjian R."/>
            <person name="Grigoriev I.V."/>
            <person name="Rokhsar D."/>
        </authorList>
    </citation>
    <scope>NUCLEOTIDE SEQUENCE [LARGE SCALE GENOMIC DNA]</scope>
    <source>
        <strain evidence="3">MX1 / ATCC 50154</strain>
    </source>
</reference>
<dbReference type="Proteomes" id="UP000001357">
    <property type="component" value="Unassembled WGS sequence"/>
</dbReference>
<dbReference type="SUPFAM" id="SSF54626">
    <property type="entry name" value="Chalcone isomerase"/>
    <property type="match status" value="1"/>
</dbReference>
<dbReference type="Pfam" id="PF16035">
    <property type="entry name" value="Chalcone_2"/>
    <property type="match status" value="2"/>
</dbReference>
<protein>
    <recommendedName>
        <fullName evidence="1">Chalcone isomerase domain-containing protein</fullName>
    </recommendedName>
</protein>
<dbReference type="InterPro" id="IPR016087">
    <property type="entry name" value="Chalcone_isomerase"/>
</dbReference>
<dbReference type="GeneID" id="5888484"/>